<sequence>MNRISEVSHATRRDGTRLRILVCGATGTVGSALCAHLSALGHDVIRGMRKPESARDMAMDFSTDTTVEHWLPRVRGMHVVINAVGIIVESKTNRFDALHHLAPVALFRACAAAAVGRVIQISALGAPTSTTPYFRSKHAADEVLRGLPVPWQILYPSLIYAEDGDSATLFRNLASLPAIPVPGLGDAQFQPVHIDDIAAAVVAAIDPATPPRQSLELVGTSRLSYAAMLAAYRRGMQFGPAAWITIPGAMMSLAARVAGHIPGSTLTPDNWRMLQAGSHGDMTAITQWLGRPPLAIERFIPRADADGLRQRALATWRAPLLRVVLAIVWLATALITLFAYPLDRSMAMLEAVGLHGAYATAALYGAIAVDAALGVASLLWPGKKLWAAQAALIVGYSVIIAAALPEFLWHPFGPLLKNLPILAILVILYAEQPSWNTSSSR</sequence>
<dbReference type="InterPro" id="IPR036291">
    <property type="entry name" value="NAD(P)-bd_dom_sf"/>
</dbReference>
<reference evidence="3 4" key="1">
    <citation type="submission" date="2021-08" db="EMBL/GenBank/DDBJ databases">
        <authorList>
            <person name="Peeters C."/>
        </authorList>
    </citation>
    <scope>NUCLEOTIDE SEQUENCE [LARGE SCALE GENOMIC DNA]</scope>
    <source>
        <strain evidence="3 4">LMG 32289</strain>
    </source>
</reference>
<dbReference type="Gene3D" id="3.40.50.720">
    <property type="entry name" value="NAD(P)-binding Rossmann-like Domain"/>
    <property type="match status" value="1"/>
</dbReference>
<dbReference type="InterPro" id="IPR025695">
    <property type="entry name" value="DoxX-like"/>
</dbReference>
<dbReference type="SUPFAM" id="SSF51735">
    <property type="entry name" value="NAD(P)-binding Rossmann-fold domains"/>
    <property type="match status" value="1"/>
</dbReference>
<proteinExistence type="predicted"/>
<name>A0ABM8X1X0_9BURK</name>
<dbReference type="RefSeq" id="WP_223989458.1">
    <property type="nucleotide sequence ID" value="NZ_CAJZAG010000005.1"/>
</dbReference>
<keyword evidence="1" id="KW-0812">Transmembrane</keyword>
<dbReference type="PANTHER" id="PTHR12126">
    <property type="entry name" value="NADH-UBIQUINONE OXIDOREDUCTASE 39 KDA SUBUNIT-RELATED"/>
    <property type="match status" value="1"/>
</dbReference>
<feature type="domain" description="NAD-dependent epimerase/dehydratase" evidence="2">
    <location>
        <begin position="20"/>
        <end position="206"/>
    </location>
</feature>
<protein>
    <recommendedName>
        <fullName evidence="2">NAD-dependent epimerase/dehydratase domain-containing protein</fullName>
    </recommendedName>
</protein>
<dbReference type="Pfam" id="PF01370">
    <property type="entry name" value="Epimerase"/>
    <property type="match status" value="1"/>
</dbReference>
<evidence type="ECO:0000256" key="1">
    <source>
        <dbReference type="SAM" id="Phobius"/>
    </source>
</evidence>
<dbReference type="InterPro" id="IPR051207">
    <property type="entry name" value="ComplexI_NDUFA9_subunit"/>
</dbReference>
<gene>
    <name evidence="3" type="ORF">LMG32289_02985</name>
</gene>
<dbReference type="Pfam" id="PF13781">
    <property type="entry name" value="DoxX_3"/>
    <property type="match status" value="1"/>
</dbReference>
<keyword evidence="4" id="KW-1185">Reference proteome</keyword>
<evidence type="ECO:0000313" key="4">
    <source>
        <dbReference type="Proteomes" id="UP000706525"/>
    </source>
</evidence>
<comment type="caution">
    <text evidence="3">The sequence shown here is derived from an EMBL/GenBank/DDBJ whole genome shotgun (WGS) entry which is preliminary data.</text>
</comment>
<evidence type="ECO:0000259" key="2">
    <source>
        <dbReference type="Pfam" id="PF01370"/>
    </source>
</evidence>
<feature type="transmembrane region" description="Helical" evidence="1">
    <location>
        <begin position="361"/>
        <end position="380"/>
    </location>
</feature>
<organism evidence="3 4">
    <name type="scientific">Cupriavidus pampae</name>
    <dbReference type="NCBI Taxonomy" id="659251"/>
    <lineage>
        <taxon>Bacteria</taxon>
        <taxon>Pseudomonadati</taxon>
        <taxon>Pseudomonadota</taxon>
        <taxon>Betaproteobacteria</taxon>
        <taxon>Burkholderiales</taxon>
        <taxon>Burkholderiaceae</taxon>
        <taxon>Cupriavidus</taxon>
    </lineage>
</organism>
<dbReference type="Proteomes" id="UP000706525">
    <property type="component" value="Unassembled WGS sequence"/>
</dbReference>
<dbReference type="EMBL" id="CAJZAG010000005">
    <property type="protein sequence ID" value="CAG9173873.1"/>
    <property type="molecule type" value="Genomic_DNA"/>
</dbReference>
<evidence type="ECO:0000313" key="3">
    <source>
        <dbReference type="EMBL" id="CAG9173873.1"/>
    </source>
</evidence>
<feature type="transmembrane region" description="Helical" evidence="1">
    <location>
        <begin position="387"/>
        <end position="409"/>
    </location>
</feature>
<accession>A0ABM8X1X0</accession>
<dbReference type="PANTHER" id="PTHR12126:SF11">
    <property type="entry name" value="NADH DEHYDROGENASE [UBIQUINONE] 1 ALPHA SUBCOMPLEX SUBUNIT 9, MITOCHONDRIAL"/>
    <property type="match status" value="1"/>
</dbReference>
<dbReference type="InterPro" id="IPR001509">
    <property type="entry name" value="Epimerase_deHydtase"/>
</dbReference>
<feature type="transmembrane region" description="Helical" evidence="1">
    <location>
        <begin position="18"/>
        <end position="40"/>
    </location>
</feature>
<feature type="transmembrane region" description="Helical" evidence="1">
    <location>
        <begin position="319"/>
        <end position="341"/>
    </location>
</feature>
<keyword evidence="1" id="KW-0472">Membrane</keyword>
<keyword evidence="1" id="KW-1133">Transmembrane helix</keyword>